<keyword evidence="2" id="KW-1185">Reference proteome</keyword>
<sequence length="321" mass="37715">MVFFLEKYQHEFVDANKNQEQEFLKIAHVVATMTPLKLYFSDIKKIAFVIYINTKRDRLTKTQATTDHIEYFLEKIDLNEFAGYNRSSVKKMVGYAVEHVIQDPQIFRETKNTFYQLTKRIFKKYNYHEEDFAEKLDAVVFTYFAGINLKVPYCILDDRFSRFVNNCDFVQQAVNQDIIHLLVRSNLPIIRSNTINHLIYIFHTSFPNFAKEIIDANADFKLALFYDTTSSHAEFIKTKIEQFIPYKLAITVLNPLDSFSLTMLNESFDLIIGNVTPASQKNLFKYTDINLTTKDIAFIGRQIQKKGIRNLQQLNEQKRTK</sequence>
<evidence type="ECO:0000313" key="1">
    <source>
        <dbReference type="EMBL" id="EOH88878.1"/>
    </source>
</evidence>
<reference evidence="1 2" key="1">
    <citation type="submission" date="2013-02" db="EMBL/GenBank/DDBJ databases">
        <title>The Genome Sequence of Enterococcus villorum ATCC_700913.</title>
        <authorList>
            <consortium name="The Broad Institute Genome Sequencing Platform"/>
            <consortium name="The Broad Institute Genome Sequencing Center for Infectious Disease"/>
            <person name="Earl A.M."/>
            <person name="Gilmore M.S."/>
            <person name="Lebreton F."/>
            <person name="Walker B."/>
            <person name="Young S.K."/>
            <person name="Zeng Q."/>
            <person name="Gargeya S."/>
            <person name="Fitzgerald M."/>
            <person name="Haas B."/>
            <person name="Abouelleil A."/>
            <person name="Alvarado L."/>
            <person name="Arachchi H.M."/>
            <person name="Berlin A.M."/>
            <person name="Chapman S.B."/>
            <person name="Dewar J."/>
            <person name="Goldberg J."/>
            <person name="Griggs A."/>
            <person name="Gujja S."/>
            <person name="Hansen M."/>
            <person name="Howarth C."/>
            <person name="Imamovic A."/>
            <person name="Larimer J."/>
            <person name="McCowan C."/>
            <person name="Murphy C."/>
            <person name="Neiman D."/>
            <person name="Pearson M."/>
            <person name="Priest M."/>
            <person name="Roberts A."/>
            <person name="Saif S."/>
            <person name="Shea T."/>
            <person name="Sisk P."/>
            <person name="Sykes S."/>
            <person name="Wortman J."/>
            <person name="Nusbaum C."/>
            <person name="Birren B."/>
        </authorList>
    </citation>
    <scope>NUCLEOTIDE SEQUENCE [LARGE SCALE GENOMIC DNA]</scope>
    <source>
        <strain evidence="1 2">ATCC 700913</strain>
    </source>
</reference>
<comment type="caution">
    <text evidence="1">The sequence shown here is derived from an EMBL/GenBank/DDBJ whole genome shotgun (WGS) entry which is preliminary data.</text>
</comment>
<organism evidence="1 2">
    <name type="scientific">Enterococcus villorum ATCC 700913</name>
    <dbReference type="NCBI Taxonomy" id="1158604"/>
    <lineage>
        <taxon>Bacteria</taxon>
        <taxon>Bacillati</taxon>
        <taxon>Bacillota</taxon>
        <taxon>Bacilli</taxon>
        <taxon>Lactobacillales</taxon>
        <taxon>Enterococcaceae</taxon>
        <taxon>Enterococcus</taxon>
    </lineage>
</organism>
<name>A0ABN0KFN0_9ENTE</name>
<proteinExistence type="predicted"/>
<gene>
    <name evidence="1" type="ORF">UAO_01984</name>
</gene>
<evidence type="ECO:0008006" key="3">
    <source>
        <dbReference type="Google" id="ProtNLM"/>
    </source>
</evidence>
<dbReference type="Proteomes" id="UP000013866">
    <property type="component" value="Unassembled WGS sequence"/>
</dbReference>
<protein>
    <recommendedName>
        <fullName evidence="3">Mga helix-turn-helix domain-containing protein</fullName>
    </recommendedName>
</protein>
<accession>A0ABN0KFN0</accession>
<evidence type="ECO:0000313" key="2">
    <source>
        <dbReference type="Proteomes" id="UP000013866"/>
    </source>
</evidence>
<dbReference type="EMBL" id="AJAN01000026">
    <property type="protein sequence ID" value="EOH88878.1"/>
    <property type="molecule type" value="Genomic_DNA"/>
</dbReference>